<keyword evidence="10 15" id="KW-0798">TonB box</keyword>
<dbReference type="InterPro" id="IPR012910">
    <property type="entry name" value="Plug_dom"/>
</dbReference>
<dbReference type="OrthoDB" id="9760333at2"/>
<keyword evidence="6 14" id="KW-0812">Transmembrane</keyword>
<evidence type="ECO:0000256" key="13">
    <source>
        <dbReference type="ARBA" id="ARBA00023237"/>
    </source>
</evidence>
<name>A0A0P0JA82_BLAVI</name>
<dbReference type="Pfam" id="PF00593">
    <property type="entry name" value="TonB_dep_Rec_b-barrel"/>
    <property type="match status" value="1"/>
</dbReference>
<evidence type="ECO:0000313" key="19">
    <source>
        <dbReference type="EMBL" id="CUU43557.1"/>
    </source>
</evidence>
<dbReference type="AlphaFoldDB" id="A0A0P0JA82"/>
<dbReference type="InterPro" id="IPR037066">
    <property type="entry name" value="Plug_dom_sf"/>
</dbReference>
<evidence type="ECO:0000256" key="1">
    <source>
        <dbReference type="ARBA" id="ARBA00004571"/>
    </source>
</evidence>
<keyword evidence="7" id="KW-0732">Signal</keyword>
<dbReference type="Gene3D" id="2.170.130.10">
    <property type="entry name" value="TonB-dependent receptor, plug domain"/>
    <property type="match status" value="1"/>
</dbReference>
<comment type="similarity">
    <text evidence="2 14 15">Belongs to the TonB-dependent receptor family.</text>
</comment>
<dbReference type="GO" id="GO:0038023">
    <property type="term" value="F:signaling receptor activity"/>
    <property type="evidence" value="ECO:0007669"/>
    <property type="project" value="InterPro"/>
</dbReference>
<evidence type="ECO:0000256" key="4">
    <source>
        <dbReference type="ARBA" id="ARBA00022452"/>
    </source>
</evidence>
<protein>
    <submittedName>
        <fullName evidence="19">Ferric hydroxamate uptake</fullName>
    </submittedName>
</protein>
<evidence type="ECO:0000256" key="11">
    <source>
        <dbReference type="ARBA" id="ARBA00023136"/>
    </source>
</evidence>
<evidence type="ECO:0000259" key="18">
    <source>
        <dbReference type="Pfam" id="PF07715"/>
    </source>
</evidence>
<keyword evidence="13 14" id="KW-0998">Cell outer membrane</keyword>
<evidence type="ECO:0000256" key="6">
    <source>
        <dbReference type="ARBA" id="ARBA00022692"/>
    </source>
</evidence>
<accession>A0A0P0JA82</accession>
<evidence type="ECO:0000256" key="8">
    <source>
        <dbReference type="ARBA" id="ARBA00023004"/>
    </source>
</evidence>
<dbReference type="GO" id="GO:0015344">
    <property type="term" value="F:siderophore uptake transmembrane transporter activity"/>
    <property type="evidence" value="ECO:0007669"/>
    <property type="project" value="TreeGrafter"/>
</dbReference>
<keyword evidence="12" id="KW-0675">Receptor</keyword>
<dbReference type="PROSITE" id="PS52016">
    <property type="entry name" value="TONB_DEPENDENT_REC_3"/>
    <property type="match status" value="1"/>
</dbReference>
<feature type="region of interest" description="Disordered" evidence="16">
    <location>
        <begin position="40"/>
        <end position="73"/>
    </location>
</feature>
<dbReference type="PANTHER" id="PTHR32552">
    <property type="entry name" value="FERRICHROME IRON RECEPTOR-RELATED"/>
    <property type="match status" value="1"/>
</dbReference>
<keyword evidence="20" id="KW-1185">Reference proteome</keyword>
<evidence type="ECO:0000256" key="15">
    <source>
        <dbReference type="RuleBase" id="RU003357"/>
    </source>
</evidence>
<dbReference type="InterPro" id="IPR010105">
    <property type="entry name" value="TonB_sidphr_rcpt"/>
</dbReference>
<comment type="subcellular location">
    <subcellularLocation>
        <location evidence="1 14">Cell outer membrane</location>
        <topology evidence="1 14">Multi-pass membrane protein</topology>
    </subcellularLocation>
</comment>
<gene>
    <name evidence="19" type="primary">fhuA_2</name>
    <name evidence="19" type="ORF">BVIRIDIS_25800</name>
</gene>
<keyword evidence="3 14" id="KW-0813">Transport</keyword>
<dbReference type="Gene3D" id="2.40.170.20">
    <property type="entry name" value="TonB-dependent receptor, beta-barrel domain"/>
    <property type="match status" value="1"/>
</dbReference>
<dbReference type="NCBIfam" id="TIGR01783">
    <property type="entry name" value="TonB-siderophor"/>
    <property type="match status" value="1"/>
</dbReference>
<keyword evidence="8" id="KW-0408">Iron</keyword>
<sequence length="769" mass="83173">MRVEADFNKSVRFAAVLLAGTMLSGVVIATARAQSTELAPITVEGQRGDEDAGNDGGAANGGGAGTGARGPANGIVAERSISGTKTDAALIETPQSITVVTRQQMEAQGAKSVAEALRYEPGVVSETRVGDRFDNVFIRGFGGFGANANYLHFWDGLRLPRGVSYAMPSIDPYLLERVEVLRGPASVLYGQNNLGGMVNLISKRPTEVPFREIMVGIGDPKLLQFGFDVGGPVDSDGKLLYRIIGLGRNADTDVNYTESERRLIAPSFTWRPNADTTLTLYASYDHDPNSFQQNWLPALGTLQANPNGQIPRSFFSGNPFYNGHDREQSAIGYEFEHSFNDVWTVRQNLRYIHVDSDFKALPATGFATGSTCGAGTTANLCLARTSTHYIESFDAAAVDTHAQAKFDTGPLRHTVLAGLDYQWSSADAVYGTGAATYINYLNPVYTPIVEPALTSRTDQSRTQLGLYTQDQMRLENWAFLLGVRHDWAKADSQVTGAVSNHAEPSDQATTWRAGATYLFENGLAPYASYSTSFEPTLGTDYTGSPFVPTTGEQYEIGLKYEPHWFPGMVMVSLFDITQQNVLTSDSSHRSSIYPLCSAAGIYCQMQLGEVNSRGVEVSTKMTPLQGLDVIAAYSYTDIRVAKSPVVTSGIPIEGKVPIGVPDHTASLWVDYTLQAGPMRGLGFGGGVRYVGQSYGDAINSDAMVVPAYTLFDLGVHYDFAEMSPDLKGWKAAVNIANVADKQYVSACASATQCFYGSGRVVMGKLTYRW</sequence>
<keyword evidence="4 14" id="KW-1134">Transmembrane beta strand</keyword>
<dbReference type="STRING" id="1079.BVIR_3136"/>
<dbReference type="FunFam" id="2.170.130.10:FF:000001">
    <property type="entry name" value="Catecholate siderophore TonB-dependent receptor"/>
    <property type="match status" value="1"/>
</dbReference>
<dbReference type="Pfam" id="PF07715">
    <property type="entry name" value="Plug"/>
    <property type="match status" value="1"/>
</dbReference>
<evidence type="ECO:0000256" key="10">
    <source>
        <dbReference type="ARBA" id="ARBA00023077"/>
    </source>
</evidence>
<evidence type="ECO:0000256" key="16">
    <source>
        <dbReference type="SAM" id="MobiDB-lite"/>
    </source>
</evidence>
<evidence type="ECO:0000256" key="2">
    <source>
        <dbReference type="ARBA" id="ARBA00009810"/>
    </source>
</evidence>
<dbReference type="KEGG" id="bvr:BVIR_3136"/>
<dbReference type="Proteomes" id="UP000065734">
    <property type="component" value="Chromosome I"/>
</dbReference>
<dbReference type="GO" id="GO:0009279">
    <property type="term" value="C:cell outer membrane"/>
    <property type="evidence" value="ECO:0007669"/>
    <property type="project" value="UniProtKB-SubCell"/>
</dbReference>
<dbReference type="PANTHER" id="PTHR32552:SF68">
    <property type="entry name" value="FERRICHROME OUTER MEMBRANE TRANSPORTER_PHAGE RECEPTOR"/>
    <property type="match status" value="1"/>
</dbReference>
<dbReference type="InterPro" id="IPR000531">
    <property type="entry name" value="Beta-barrel_TonB"/>
</dbReference>
<evidence type="ECO:0000256" key="9">
    <source>
        <dbReference type="ARBA" id="ARBA00023065"/>
    </source>
</evidence>
<dbReference type="InterPro" id="IPR036942">
    <property type="entry name" value="Beta-barrel_TonB_sf"/>
</dbReference>
<dbReference type="SUPFAM" id="SSF56935">
    <property type="entry name" value="Porins"/>
    <property type="match status" value="1"/>
</dbReference>
<dbReference type="InterPro" id="IPR039426">
    <property type="entry name" value="TonB-dep_rcpt-like"/>
</dbReference>
<dbReference type="GO" id="GO:0015891">
    <property type="term" value="P:siderophore transport"/>
    <property type="evidence" value="ECO:0007669"/>
    <property type="project" value="InterPro"/>
</dbReference>
<organism evidence="19 20">
    <name type="scientific">Blastochloris viridis</name>
    <name type="common">Rhodopseudomonas viridis</name>
    <dbReference type="NCBI Taxonomy" id="1079"/>
    <lineage>
        <taxon>Bacteria</taxon>
        <taxon>Pseudomonadati</taxon>
        <taxon>Pseudomonadota</taxon>
        <taxon>Alphaproteobacteria</taxon>
        <taxon>Hyphomicrobiales</taxon>
        <taxon>Blastochloridaceae</taxon>
        <taxon>Blastochloris</taxon>
    </lineage>
</organism>
<dbReference type="FunFam" id="2.40.170.20:FF:000005">
    <property type="entry name" value="TonB-dependent siderophore receptor"/>
    <property type="match status" value="1"/>
</dbReference>
<proteinExistence type="inferred from homology"/>
<reference evidence="20" key="1">
    <citation type="journal article" date="2016" name="Genome Announc.">
        <title>Revised genome sequence of the purple photosynthetic bacterium Blastochloris viridis.</title>
        <authorList>
            <person name="Liu L.N."/>
            <person name="Faulkner M."/>
            <person name="Liu X."/>
            <person name="Huang F."/>
            <person name="Darby A.C."/>
            <person name="Hall N."/>
        </authorList>
    </citation>
    <scope>NUCLEOTIDE SEQUENCE [LARGE SCALE GENOMIC DNA]</scope>
    <source>
        <strain evidence="20">ATCC 19567 / DSM 133 / F</strain>
    </source>
</reference>
<dbReference type="RefSeq" id="WP_082417232.1">
    <property type="nucleotide sequence ID" value="NZ_AP014854.2"/>
</dbReference>
<evidence type="ECO:0000256" key="7">
    <source>
        <dbReference type="ARBA" id="ARBA00022729"/>
    </source>
</evidence>
<dbReference type="CDD" id="cd01347">
    <property type="entry name" value="ligand_gated_channel"/>
    <property type="match status" value="1"/>
</dbReference>
<dbReference type="EMBL" id="LN907867">
    <property type="protein sequence ID" value="CUU43557.1"/>
    <property type="molecule type" value="Genomic_DNA"/>
</dbReference>
<dbReference type="PATRIC" id="fig|1079.6.peg.3298"/>
<keyword evidence="5" id="KW-0410">Iron transport</keyword>
<evidence type="ECO:0000256" key="5">
    <source>
        <dbReference type="ARBA" id="ARBA00022496"/>
    </source>
</evidence>
<feature type="domain" description="TonB-dependent receptor-like beta-barrel" evidence="17">
    <location>
        <begin position="270"/>
        <end position="738"/>
    </location>
</feature>
<feature type="compositionally biased region" description="Gly residues" evidence="16">
    <location>
        <begin position="54"/>
        <end position="68"/>
    </location>
</feature>
<feature type="domain" description="TonB-dependent receptor plug" evidence="18">
    <location>
        <begin position="91"/>
        <end position="196"/>
    </location>
</feature>
<evidence type="ECO:0000256" key="12">
    <source>
        <dbReference type="ARBA" id="ARBA00023170"/>
    </source>
</evidence>
<evidence type="ECO:0000256" key="14">
    <source>
        <dbReference type="PROSITE-ProRule" id="PRU01360"/>
    </source>
</evidence>
<evidence type="ECO:0000259" key="17">
    <source>
        <dbReference type="Pfam" id="PF00593"/>
    </source>
</evidence>
<keyword evidence="9" id="KW-0406">Ion transport</keyword>
<evidence type="ECO:0000256" key="3">
    <source>
        <dbReference type="ARBA" id="ARBA00022448"/>
    </source>
</evidence>
<evidence type="ECO:0000313" key="20">
    <source>
        <dbReference type="Proteomes" id="UP000065734"/>
    </source>
</evidence>
<keyword evidence="11 14" id="KW-0472">Membrane</keyword>